<evidence type="ECO:0000256" key="1">
    <source>
        <dbReference type="ARBA" id="ARBA00022491"/>
    </source>
</evidence>
<dbReference type="SUPFAM" id="SSF100950">
    <property type="entry name" value="NagB/RpiA/CoA transferase-like"/>
    <property type="match status" value="1"/>
</dbReference>
<dbReference type="InterPro" id="IPR037171">
    <property type="entry name" value="NagB/RpiA_transferase-like"/>
</dbReference>
<proteinExistence type="predicted"/>
<dbReference type="PANTHER" id="PTHR30363">
    <property type="entry name" value="HTH-TYPE TRANSCRIPTIONAL REGULATOR SRLR-RELATED"/>
    <property type="match status" value="1"/>
</dbReference>
<dbReference type="Pfam" id="PF00455">
    <property type="entry name" value="DeoRC"/>
    <property type="match status" value="1"/>
</dbReference>
<evidence type="ECO:0000256" key="4">
    <source>
        <dbReference type="ARBA" id="ARBA00023163"/>
    </source>
</evidence>
<dbReference type="PROSITE" id="PS51000">
    <property type="entry name" value="HTH_DEOR_2"/>
    <property type="match status" value="1"/>
</dbReference>
<evidence type="ECO:0000256" key="3">
    <source>
        <dbReference type="ARBA" id="ARBA00023125"/>
    </source>
</evidence>
<dbReference type="RefSeq" id="WP_202687257.1">
    <property type="nucleotide sequence ID" value="NZ_JAESVN010000002.1"/>
</dbReference>
<dbReference type="EMBL" id="JAESVN010000002">
    <property type="protein sequence ID" value="MBL4916485.1"/>
    <property type="molecule type" value="Genomic_DNA"/>
</dbReference>
<accession>A0A8K0XYW6</accession>
<dbReference type="PROSITE" id="PS00894">
    <property type="entry name" value="HTH_DEOR_1"/>
    <property type="match status" value="1"/>
</dbReference>
<organism evidence="6 7">
    <name type="scientific">Szabonella alba</name>
    <dbReference type="NCBI Taxonomy" id="2804194"/>
    <lineage>
        <taxon>Bacteria</taxon>
        <taxon>Pseudomonadati</taxon>
        <taxon>Pseudomonadota</taxon>
        <taxon>Alphaproteobacteria</taxon>
        <taxon>Rhodobacterales</taxon>
        <taxon>Paracoccaceae</taxon>
        <taxon>Szabonella</taxon>
    </lineage>
</organism>
<dbReference type="SMART" id="SM00420">
    <property type="entry name" value="HTH_DEOR"/>
    <property type="match status" value="1"/>
</dbReference>
<reference evidence="6" key="1">
    <citation type="submission" date="2021-01" db="EMBL/GenBank/DDBJ databases">
        <title>Tabrizicola alba sp. nov. a motile alkaliphilic bacterium isolated from a soda lake.</title>
        <authorList>
            <person name="Szuroczki S."/>
            <person name="Abbaszade G."/>
            <person name="Schumann P."/>
            <person name="Toth E."/>
        </authorList>
    </citation>
    <scope>NUCLEOTIDE SEQUENCE</scope>
    <source>
        <strain evidence="6">DMG-N-6</strain>
    </source>
</reference>
<dbReference type="InterPro" id="IPR050313">
    <property type="entry name" value="Carb_Metab_HTH_regulators"/>
</dbReference>
<protein>
    <submittedName>
        <fullName evidence="6">DeoR/GlpR transcriptional regulator</fullName>
    </submittedName>
</protein>
<dbReference type="Gene3D" id="3.30.750.70">
    <property type="entry name" value="4-hydroxybutyrate coenzyme like domains"/>
    <property type="match status" value="1"/>
</dbReference>
<dbReference type="SMART" id="SM01134">
    <property type="entry name" value="DeoRC"/>
    <property type="match status" value="1"/>
</dbReference>
<evidence type="ECO:0000313" key="6">
    <source>
        <dbReference type="EMBL" id="MBL4916485.1"/>
    </source>
</evidence>
<dbReference type="Proteomes" id="UP000648908">
    <property type="component" value="Unassembled WGS sequence"/>
</dbReference>
<name>A0A8K0XYW6_9RHOB</name>
<dbReference type="AlphaFoldDB" id="A0A8K0XYW6"/>
<dbReference type="PRINTS" id="PR00037">
    <property type="entry name" value="HTHLACR"/>
</dbReference>
<keyword evidence="2" id="KW-0805">Transcription regulation</keyword>
<dbReference type="SUPFAM" id="SSF46785">
    <property type="entry name" value="Winged helix' DNA-binding domain"/>
    <property type="match status" value="1"/>
</dbReference>
<evidence type="ECO:0000256" key="2">
    <source>
        <dbReference type="ARBA" id="ARBA00023015"/>
    </source>
</evidence>
<dbReference type="GO" id="GO:0003700">
    <property type="term" value="F:DNA-binding transcription factor activity"/>
    <property type="evidence" value="ECO:0007669"/>
    <property type="project" value="InterPro"/>
</dbReference>
<evidence type="ECO:0000313" key="7">
    <source>
        <dbReference type="Proteomes" id="UP000648908"/>
    </source>
</evidence>
<keyword evidence="1" id="KW-0678">Repressor</keyword>
<dbReference type="InterPro" id="IPR001034">
    <property type="entry name" value="DeoR_HTH"/>
</dbReference>
<keyword evidence="3" id="KW-0238">DNA-binding</keyword>
<sequence>MLSKRHSEILRILDTQGTVTIAALSEAMGVSSETVRRDVRPLVEGGTVLRMHGAISLSSPAGEAPFRRRMRENATAKQAIAQRLAETIGHGETVMMDTGTTTSFLARALTRHRRLTVITNSTDVVRTLSGGEGNRIFLAGGQIIGDSGAVLGAQAIRFVQGYSAAHVVISAGAVEAGEVMDYDEAEAEFGRALLDRGERRILATDATKFGRRGLVTVCGFARLDVLATNAAPPPAIAAAAAQAGTALLLPA</sequence>
<keyword evidence="4" id="KW-0804">Transcription</keyword>
<dbReference type="GO" id="GO:0003677">
    <property type="term" value="F:DNA binding"/>
    <property type="evidence" value="ECO:0007669"/>
    <property type="project" value="UniProtKB-KW"/>
</dbReference>
<dbReference type="InterPro" id="IPR018356">
    <property type="entry name" value="Tscrpt_reg_HTH_DeoR_CS"/>
</dbReference>
<gene>
    <name evidence="6" type="ORF">JL811_04560</name>
</gene>
<keyword evidence="7" id="KW-1185">Reference proteome</keyword>
<dbReference type="Pfam" id="PF08220">
    <property type="entry name" value="HTH_DeoR"/>
    <property type="match status" value="1"/>
</dbReference>
<dbReference type="PANTHER" id="PTHR30363:SF4">
    <property type="entry name" value="GLYCEROL-3-PHOSPHATE REGULON REPRESSOR"/>
    <property type="match status" value="1"/>
</dbReference>
<feature type="domain" description="HTH deoR-type" evidence="5">
    <location>
        <begin position="2"/>
        <end position="57"/>
    </location>
</feature>
<evidence type="ECO:0000259" key="5">
    <source>
        <dbReference type="PROSITE" id="PS51000"/>
    </source>
</evidence>
<dbReference type="InterPro" id="IPR036388">
    <property type="entry name" value="WH-like_DNA-bd_sf"/>
</dbReference>
<comment type="caution">
    <text evidence="6">The sequence shown here is derived from an EMBL/GenBank/DDBJ whole genome shotgun (WGS) entry which is preliminary data.</text>
</comment>
<dbReference type="Gene3D" id="1.10.10.10">
    <property type="entry name" value="Winged helix-like DNA-binding domain superfamily/Winged helix DNA-binding domain"/>
    <property type="match status" value="1"/>
</dbReference>
<dbReference type="InterPro" id="IPR014036">
    <property type="entry name" value="DeoR-like_C"/>
</dbReference>
<dbReference type="InterPro" id="IPR036390">
    <property type="entry name" value="WH_DNA-bd_sf"/>
</dbReference>